<dbReference type="Proteomes" id="UP000007148">
    <property type="component" value="Unassembled WGS sequence"/>
</dbReference>
<dbReference type="EMBL" id="CAFZ01000044">
    <property type="protein sequence ID" value="CCA68965.1"/>
    <property type="molecule type" value="Genomic_DNA"/>
</dbReference>
<evidence type="ECO:0000256" key="1">
    <source>
        <dbReference type="ARBA" id="ARBA00000900"/>
    </source>
</evidence>
<reference evidence="12 13" key="1">
    <citation type="journal article" date="2011" name="PLoS Pathog.">
        <title>Endophytic Life Strategies Decoded by Genome and Transcriptome Analyses of the Mutualistic Root Symbiont Piriformospora indica.</title>
        <authorList>
            <person name="Zuccaro A."/>
            <person name="Lahrmann U."/>
            <person name="Guldener U."/>
            <person name="Langen G."/>
            <person name="Pfiffi S."/>
            <person name="Biedenkopf D."/>
            <person name="Wong P."/>
            <person name="Samans B."/>
            <person name="Grimm C."/>
            <person name="Basiewicz M."/>
            <person name="Murat C."/>
            <person name="Martin F."/>
            <person name="Kogel K.H."/>
        </authorList>
    </citation>
    <scope>NUCLEOTIDE SEQUENCE [LARGE SCALE GENOMIC DNA]</scope>
    <source>
        <strain evidence="12 13">DSM 11827</strain>
    </source>
</reference>
<evidence type="ECO:0000256" key="3">
    <source>
        <dbReference type="ARBA" id="ARBA00004906"/>
    </source>
</evidence>
<keyword evidence="5" id="KW-0808">Transferase</keyword>
<dbReference type="GO" id="GO:0005789">
    <property type="term" value="C:endoplasmic reticulum membrane"/>
    <property type="evidence" value="ECO:0007669"/>
    <property type="project" value="TreeGrafter"/>
</dbReference>
<dbReference type="InterPro" id="IPR056521">
    <property type="entry name" value="MARCHF6-like_C"/>
</dbReference>
<dbReference type="GO" id="GO:0061630">
    <property type="term" value="F:ubiquitin protein ligase activity"/>
    <property type="evidence" value="ECO:0007669"/>
    <property type="project" value="UniProtKB-EC"/>
</dbReference>
<dbReference type="AlphaFoldDB" id="G4TCC2"/>
<feature type="domain" description="E3 ubiquitin-protein ligase MARCHF6-like C-terminal" evidence="11">
    <location>
        <begin position="386"/>
        <end position="553"/>
    </location>
</feature>
<dbReference type="eggNOG" id="KOG1609">
    <property type="taxonomic scope" value="Eukaryota"/>
</dbReference>
<dbReference type="Pfam" id="PF23113">
    <property type="entry name" value="MARCHF6_C"/>
    <property type="match status" value="1"/>
</dbReference>
<evidence type="ECO:0000313" key="12">
    <source>
        <dbReference type="EMBL" id="CCA68965.1"/>
    </source>
</evidence>
<dbReference type="STRING" id="1109443.G4TCC2"/>
<keyword evidence="6 10" id="KW-0812">Transmembrane</keyword>
<dbReference type="OrthoDB" id="264354at2759"/>
<evidence type="ECO:0000256" key="2">
    <source>
        <dbReference type="ARBA" id="ARBA00004141"/>
    </source>
</evidence>
<dbReference type="OMA" id="LKICICE"/>
<feature type="transmembrane region" description="Helical" evidence="10">
    <location>
        <begin position="338"/>
        <end position="360"/>
    </location>
</feature>
<feature type="transmembrane region" description="Helical" evidence="10">
    <location>
        <begin position="523"/>
        <end position="545"/>
    </location>
</feature>
<evidence type="ECO:0000256" key="5">
    <source>
        <dbReference type="ARBA" id="ARBA00022679"/>
    </source>
</evidence>
<feature type="transmembrane region" description="Helical" evidence="10">
    <location>
        <begin position="438"/>
        <end position="456"/>
    </location>
</feature>
<organism evidence="12 13">
    <name type="scientific">Serendipita indica (strain DSM 11827)</name>
    <name type="common">Root endophyte fungus</name>
    <name type="synonym">Piriformospora indica</name>
    <dbReference type="NCBI Taxonomy" id="1109443"/>
    <lineage>
        <taxon>Eukaryota</taxon>
        <taxon>Fungi</taxon>
        <taxon>Dikarya</taxon>
        <taxon>Basidiomycota</taxon>
        <taxon>Agaricomycotina</taxon>
        <taxon>Agaricomycetes</taxon>
        <taxon>Sebacinales</taxon>
        <taxon>Serendipitaceae</taxon>
        <taxon>Serendipita</taxon>
    </lineage>
</organism>
<comment type="subcellular location">
    <subcellularLocation>
        <location evidence="2">Membrane</location>
        <topology evidence="2">Multi-pass membrane protein</topology>
    </subcellularLocation>
</comment>
<dbReference type="PANTHER" id="PTHR13145:SF0">
    <property type="entry name" value="E3 UBIQUITIN-PROTEIN LIGASE MARCHF6"/>
    <property type="match status" value="1"/>
</dbReference>
<evidence type="ECO:0000256" key="10">
    <source>
        <dbReference type="SAM" id="Phobius"/>
    </source>
</evidence>
<dbReference type="PANTHER" id="PTHR13145">
    <property type="entry name" value="SSM4 PROTEIN"/>
    <property type="match status" value="1"/>
</dbReference>
<comment type="caution">
    <text evidence="12">The sequence shown here is derived from an EMBL/GenBank/DDBJ whole genome shotgun (WGS) entry which is preliminary data.</text>
</comment>
<feature type="transmembrane region" description="Helical" evidence="10">
    <location>
        <begin position="20"/>
        <end position="38"/>
    </location>
</feature>
<evidence type="ECO:0000256" key="9">
    <source>
        <dbReference type="ARBA" id="ARBA00023136"/>
    </source>
</evidence>
<protein>
    <recommendedName>
        <fullName evidence="4">RING-type E3 ubiquitin transferase</fullName>
        <ecNumber evidence="4">2.3.2.27</ecNumber>
    </recommendedName>
</protein>
<dbReference type="InParanoid" id="G4TCC2"/>
<gene>
    <name evidence="12" type="ORF">PIIN_02825</name>
</gene>
<keyword evidence="13" id="KW-1185">Reference proteome</keyword>
<keyword evidence="8 10" id="KW-1133">Transmembrane helix</keyword>
<dbReference type="HOGENOM" id="CLU_474956_0_0_1"/>
<comment type="catalytic activity">
    <reaction evidence="1">
        <text>S-ubiquitinyl-[E2 ubiquitin-conjugating enzyme]-L-cysteine + [acceptor protein]-L-lysine = [E2 ubiquitin-conjugating enzyme]-L-cysteine + N(6)-ubiquitinyl-[acceptor protein]-L-lysine.</text>
        <dbReference type="EC" id="2.3.2.27"/>
    </reaction>
</comment>
<evidence type="ECO:0000256" key="8">
    <source>
        <dbReference type="ARBA" id="ARBA00022989"/>
    </source>
</evidence>
<sequence>MLALHSKTGGRRATQMPLTLVKVGALVILDAFVKPLVLGSTLDVFLFAPVATATPSSWINFWISATYANAFYHWLFGNLMMMLLQHILRDVERNLRPGALLKIQDYLDPRSPSIRSMIKNHILWHMASFVVGLMSMVLLLWVTVGLVVDLNNYVTPNFLPIRWSPRSPLSDVPIDLLTLHFFLPSAMQFLKVRKLIKKTAKSIVLQCSKSLGLEYVLFDHPFEDYNTVHGTFWRIPVSNQAVTLVGRPHAVETDVAGNGITQEDRDIIDMQILASEKAYRNPTKDFQVVFYPVEFKRRLAALILLVWLAYFAGVWTIVTLPICTGRLIFKAFGLSNVFDGYCWLAGASVFWFGNVARYVINREHRRWERFLTNHGGAFPVWFFLQHTATVCVRLAFSVILLVGIVPTLFGLLFEVYIVLPFSYHLYPNSTPTLRIFDAWSTGFFLCSIAIQCARFGEQPQLPPFVEAILTDGIFKLRVRKLARDAFVPIISLCVMILFPFFIQMLLPANKEAGEVVGQSVLKYIIPIAMLMLVSSGFTGALHTLWQAWVEKVRDQVYLQSQVIQNIEDSSEATT</sequence>
<evidence type="ECO:0000256" key="4">
    <source>
        <dbReference type="ARBA" id="ARBA00012483"/>
    </source>
</evidence>
<evidence type="ECO:0000256" key="6">
    <source>
        <dbReference type="ARBA" id="ARBA00022692"/>
    </source>
</evidence>
<dbReference type="EC" id="2.3.2.27" evidence="4"/>
<evidence type="ECO:0000259" key="11">
    <source>
        <dbReference type="Pfam" id="PF23113"/>
    </source>
</evidence>
<feature type="transmembrane region" description="Helical" evidence="10">
    <location>
        <begin position="122"/>
        <end position="148"/>
    </location>
</feature>
<keyword evidence="7" id="KW-0833">Ubl conjugation pathway</keyword>
<accession>G4TCC2</accession>
<keyword evidence="9 10" id="KW-0472">Membrane</keyword>
<name>G4TCC2_SERID</name>
<feature type="transmembrane region" description="Helical" evidence="10">
    <location>
        <begin position="394"/>
        <end position="418"/>
    </location>
</feature>
<evidence type="ECO:0000256" key="7">
    <source>
        <dbReference type="ARBA" id="ARBA00022786"/>
    </source>
</evidence>
<feature type="transmembrane region" description="Helical" evidence="10">
    <location>
        <begin position="485"/>
        <end position="503"/>
    </location>
</feature>
<comment type="pathway">
    <text evidence="3">Protein modification; protein ubiquitination.</text>
</comment>
<feature type="transmembrane region" description="Helical" evidence="10">
    <location>
        <begin position="172"/>
        <end position="190"/>
    </location>
</feature>
<feature type="transmembrane region" description="Helical" evidence="10">
    <location>
        <begin position="299"/>
        <end position="318"/>
    </location>
</feature>
<feature type="transmembrane region" description="Helical" evidence="10">
    <location>
        <begin position="58"/>
        <end position="84"/>
    </location>
</feature>
<dbReference type="GO" id="GO:0036503">
    <property type="term" value="P:ERAD pathway"/>
    <property type="evidence" value="ECO:0007669"/>
    <property type="project" value="TreeGrafter"/>
</dbReference>
<evidence type="ECO:0000313" key="13">
    <source>
        <dbReference type="Proteomes" id="UP000007148"/>
    </source>
</evidence>
<proteinExistence type="predicted"/>